<dbReference type="InterPro" id="IPR042279">
    <property type="entry name" value="Pep_M60_3"/>
</dbReference>
<feature type="region of interest" description="Disordered" evidence="1">
    <location>
        <begin position="21"/>
        <end position="58"/>
    </location>
</feature>
<dbReference type="PROSITE" id="PS51257">
    <property type="entry name" value="PROKAR_LIPOPROTEIN"/>
    <property type="match status" value="1"/>
</dbReference>
<dbReference type="eggNOG" id="COG1879">
    <property type="taxonomic scope" value="Bacteria"/>
</dbReference>
<evidence type="ECO:0000256" key="1">
    <source>
        <dbReference type="SAM" id="MobiDB-lite"/>
    </source>
</evidence>
<evidence type="ECO:0000313" key="3">
    <source>
        <dbReference type="EMBL" id="GAD66134.1"/>
    </source>
</evidence>
<dbReference type="InterPro" id="IPR041549">
    <property type="entry name" value="IMPa_helical"/>
</dbReference>
<name>U3B8G4_VIBPR</name>
<dbReference type="Proteomes" id="UP000016570">
    <property type="component" value="Unassembled WGS sequence"/>
</dbReference>
<protein>
    <recommendedName>
        <fullName evidence="2">Peptidase M60 domain-containing protein</fullName>
    </recommendedName>
</protein>
<accession>U3B8G4</accession>
<comment type="caution">
    <text evidence="3">The sequence shown here is derived from an EMBL/GenBank/DDBJ whole genome shotgun (WGS) entry which is preliminary data.</text>
</comment>
<feature type="compositionally biased region" description="Polar residues" evidence="1">
    <location>
        <begin position="32"/>
        <end position="58"/>
    </location>
</feature>
<dbReference type="EMBL" id="BATJ01000003">
    <property type="protein sequence ID" value="GAD66134.1"/>
    <property type="molecule type" value="Genomic_DNA"/>
</dbReference>
<dbReference type="PROSITE" id="PS51723">
    <property type="entry name" value="PEPTIDASE_M60"/>
    <property type="match status" value="1"/>
</dbReference>
<evidence type="ECO:0000313" key="4">
    <source>
        <dbReference type="Proteomes" id="UP000016570"/>
    </source>
</evidence>
<dbReference type="InterPro" id="IPR040711">
    <property type="entry name" value="IMPa_N_2"/>
</dbReference>
<proteinExistence type="predicted"/>
<dbReference type="STRING" id="1219065.VPR01S_03_00430"/>
<dbReference type="SMART" id="SM01276">
    <property type="entry name" value="M60-like"/>
    <property type="match status" value="1"/>
</dbReference>
<sequence>MLRRFIFLIIGVLLFGCGGSDGSDSKSDQGSATTITPSGDDGSQSEADASPLPDSQSRLEQALSSGHALLVADPNQFIQESRRYVAELAVEYDAIKAQLSGVSDGQSLDGLYWDPTHDAALLQAQFGFNTPILMTNKAMVSGYDDQKMTLGVAGEQSSARYAVLGSNPFRTSFMSPSSVNEPMHQWLDNLIGWLTQSTSGNKMRVVLAQLDQSYYFKDEQGTRAWLDARYPGQVSYNEQDACDGQALAACLSADPDLLILSQHSTAGASAQVVTSAVKEAMARGIPVLYLHLNGHMDPLGEALFELLHVRYVGDNYWRKLGVDGWDATTLNGHLPEDIQAQQTLLARFESGDFGVDLSQCDDKTCAAASQMDGQFYQAVTSIQQQLMALDRQNIDLFASEDYRYEKLLLLLADHYRHHVRFPMDKLTSADADFLRAYFADYTQYYSRDVNPAQPDLGNFGRSTFPNVARITQEVTLNAKRNFRAAGVYAFPGETVVVTRLDDSPVATAVAFNTLRSGATHEFSDQGYKRPKFLTSPQFPLASGQSIRLTSAYGGPLQVHFDDNDHSVRLRFENIGLHPVWRGSEDNQTFIDALNADQYDWAELITAGFEVHSTANKMKESLNAVTWPTPADMAMATERYVSNLPHALAGFQGPGIDNISDIYDFGQAQGWQIDTIDMVKHMNADQANCGYGCSGNPYDAYWAFNPVGHGDLHELGHGLEKSRFRFEGWEGHASTNFYSYYSKSRFYQETGQDPDCQSLDFKALFELLQSSRNQPEPQTFMQQQNLTGWSWGARIYIQMMMSVQSQHVVSNGWHLLGRLHLLEREFNRLDNSVEMWDSGRASIGFAQYTLDEAKAMSRNDWLLVALSKVATRDMTVYLEMWGFAFSDKAKLQVSSNGYAAMPLQFFATSKTGYCATEFATRPVNVDGIAQWPL</sequence>
<evidence type="ECO:0000259" key="2">
    <source>
        <dbReference type="PROSITE" id="PS51723"/>
    </source>
</evidence>
<dbReference type="NCBIfam" id="NF038322">
    <property type="entry name" value="ImpA_fam_HExGH"/>
    <property type="match status" value="1"/>
</dbReference>
<dbReference type="RefSeq" id="WP_021704124.1">
    <property type="nucleotide sequence ID" value="NZ_BATJ01000003.1"/>
</dbReference>
<feature type="domain" description="Peptidase M60" evidence="2">
    <location>
        <begin position="480"/>
        <end position="805"/>
    </location>
</feature>
<reference evidence="3 4" key="1">
    <citation type="submission" date="2013-09" db="EMBL/GenBank/DDBJ databases">
        <title>Whole genome shotgun sequence of Vibrio proteolyticus NBRC 13287.</title>
        <authorList>
            <person name="Isaki S."/>
            <person name="Hosoyama A."/>
            <person name="Numata M."/>
            <person name="Hashimoto M."/>
            <person name="Hosoyama Y."/>
            <person name="Tsuchikane K."/>
            <person name="Noguchi M."/>
            <person name="Hirakata S."/>
            <person name="Ichikawa N."/>
            <person name="Ohji S."/>
            <person name="Yamazoe A."/>
            <person name="Fujita N."/>
        </authorList>
    </citation>
    <scope>NUCLEOTIDE SEQUENCE [LARGE SCALE GENOMIC DNA]</scope>
    <source>
        <strain evidence="3 4">NBRC 13287</strain>
    </source>
</reference>
<dbReference type="AlphaFoldDB" id="U3B8G4"/>
<organism evidence="3 4">
    <name type="scientific">Vibrio proteolyticus NBRC 13287</name>
    <dbReference type="NCBI Taxonomy" id="1219065"/>
    <lineage>
        <taxon>Bacteria</taxon>
        <taxon>Pseudomonadati</taxon>
        <taxon>Pseudomonadota</taxon>
        <taxon>Gammaproteobacteria</taxon>
        <taxon>Vibrionales</taxon>
        <taxon>Vibrionaceae</taxon>
        <taxon>Vibrio</taxon>
    </lineage>
</organism>
<dbReference type="Pfam" id="PF18650">
    <property type="entry name" value="IMPa_N_2"/>
    <property type="match status" value="1"/>
</dbReference>
<gene>
    <name evidence="3" type="ORF">VPR01S_03_00430</name>
</gene>
<keyword evidence="4" id="KW-1185">Reference proteome</keyword>
<dbReference type="InterPro" id="IPR031161">
    <property type="entry name" value="Peptidase_M60_dom"/>
</dbReference>
<dbReference type="Gene3D" id="1.10.390.30">
    <property type="entry name" value="Peptidase M60, enhancin-like domain 3"/>
    <property type="match status" value="1"/>
</dbReference>
<dbReference type="Pfam" id="PF18642">
    <property type="entry name" value="IMPa_helical"/>
    <property type="match status" value="1"/>
</dbReference>